<name>A0A9E8MMY2_9MICO</name>
<feature type="transmembrane region" description="Helical" evidence="1">
    <location>
        <begin position="126"/>
        <end position="144"/>
    </location>
</feature>
<gene>
    <name evidence="2" type="ORF">OVN18_06435</name>
</gene>
<evidence type="ECO:0000313" key="3">
    <source>
        <dbReference type="Proteomes" id="UP001164706"/>
    </source>
</evidence>
<feature type="transmembrane region" description="Helical" evidence="1">
    <location>
        <begin position="156"/>
        <end position="175"/>
    </location>
</feature>
<evidence type="ECO:0000256" key="1">
    <source>
        <dbReference type="SAM" id="Phobius"/>
    </source>
</evidence>
<feature type="transmembrane region" description="Helical" evidence="1">
    <location>
        <begin position="60"/>
        <end position="80"/>
    </location>
</feature>
<accession>A0A9E8MMY2</accession>
<dbReference type="EMBL" id="CP113089">
    <property type="protein sequence ID" value="WAB82633.1"/>
    <property type="molecule type" value="Genomic_DNA"/>
</dbReference>
<keyword evidence="1" id="KW-1133">Transmembrane helix</keyword>
<organism evidence="2 3">
    <name type="scientific">Microcella daejeonensis</name>
    <dbReference type="NCBI Taxonomy" id="2994971"/>
    <lineage>
        <taxon>Bacteria</taxon>
        <taxon>Bacillati</taxon>
        <taxon>Actinomycetota</taxon>
        <taxon>Actinomycetes</taxon>
        <taxon>Micrococcales</taxon>
        <taxon>Microbacteriaceae</taxon>
        <taxon>Microcella</taxon>
    </lineage>
</organism>
<reference evidence="2" key="1">
    <citation type="submission" date="2022-11" db="EMBL/GenBank/DDBJ databases">
        <title>Description of Microcella daejonensis nov. sp, isolated from riverside soil.</title>
        <authorList>
            <person name="Molina K.M."/>
            <person name="Kim S.B."/>
        </authorList>
    </citation>
    <scope>NUCLEOTIDE SEQUENCE</scope>
    <source>
        <strain evidence="2">MMS21-STM12</strain>
    </source>
</reference>
<proteinExistence type="predicted"/>
<dbReference type="KEGG" id="mdb:OVN18_06435"/>
<keyword evidence="1" id="KW-0812">Transmembrane</keyword>
<dbReference type="AlphaFoldDB" id="A0A9E8MMY2"/>
<protein>
    <submittedName>
        <fullName evidence="2">Uncharacterized protein</fullName>
    </submittedName>
</protein>
<feature type="transmembrane region" description="Helical" evidence="1">
    <location>
        <begin position="92"/>
        <end position="114"/>
    </location>
</feature>
<sequence>MSAAELARVRARIAQLPARARGAAAVDAGRGIAAEVVLGEPADPDFVHDGQDLSTVPVRWIVFGCIQLLFVIMAGASHFGGRGGRLEPEEGANVALVCVIVGVALSALALRLLPIMPPPVRTATRTTLLIGSVILPLGFVLGIARLLFGEASEVDVMVRAAIVQALGAFVLLMMFRRVPGPVAVYRRYALSDAQCARLRADDPPVAQRMKDAEIQALLALTALGQVDPQLAERESARIDERWGAGLVDGAS</sequence>
<dbReference type="Proteomes" id="UP001164706">
    <property type="component" value="Chromosome"/>
</dbReference>
<keyword evidence="3" id="KW-1185">Reference proteome</keyword>
<keyword evidence="1" id="KW-0472">Membrane</keyword>
<evidence type="ECO:0000313" key="2">
    <source>
        <dbReference type="EMBL" id="WAB82633.1"/>
    </source>
</evidence>
<dbReference type="RefSeq" id="WP_267738806.1">
    <property type="nucleotide sequence ID" value="NZ_CP113089.1"/>
</dbReference>